<evidence type="ECO:0000256" key="1">
    <source>
        <dbReference type="ARBA" id="ARBA00004752"/>
    </source>
</evidence>
<dbReference type="PROSITE" id="PS51257">
    <property type="entry name" value="PROKAR_LIPOPROTEIN"/>
    <property type="match status" value="1"/>
</dbReference>
<dbReference type="PROSITE" id="PS52029">
    <property type="entry name" value="LD_TPASE"/>
    <property type="match status" value="1"/>
</dbReference>
<dbReference type="GO" id="GO:0009252">
    <property type="term" value="P:peptidoglycan biosynthetic process"/>
    <property type="evidence" value="ECO:0007669"/>
    <property type="project" value="UniProtKB-KW"/>
</dbReference>
<dbReference type="InterPro" id="IPR005490">
    <property type="entry name" value="LD_TPept_cat_dom"/>
</dbReference>
<proteinExistence type="inferred from homology"/>
<dbReference type="EMBL" id="AP026867">
    <property type="protein sequence ID" value="BDS13282.1"/>
    <property type="molecule type" value="Genomic_DNA"/>
</dbReference>
<feature type="domain" description="L,D-TPase catalytic" evidence="8">
    <location>
        <begin position="149"/>
        <end position="283"/>
    </location>
</feature>
<dbReference type="SUPFAM" id="SSF141523">
    <property type="entry name" value="L,D-transpeptidase catalytic domain-like"/>
    <property type="match status" value="1"/>
</dbReference>
<protein>
    <recommendedName>
        <fullName evidence="8">L,D-TPase catalytic domain-containing protein</fullName>
    </recommendedName>
</protein>
<keyword evidence="5 7" id="KW-0573">Peptidoglycan synthesis</keyword>
<keyword evidence="4 7" id="KW-0133">Cell shape</keyword>
<evidence type="ECO:0000256" key="2">
    <source>
        <dbReference type="ARBA" id="ARBA00005992"/>
    </source>
</evidence>
<sequence length="342" mass="39086">MKTHSFLSLSFLMMILACQNTSITKEEPNNIIPIRSMVDSSGLSSNEALYGDLPDSVVAELKLMDSLLLALDQKEFPTEEDFVEDELTYEADQAAVDSINLENWEHRASNAFKQHQLSFERVQDIYKENATYIKKLLLSKGIQSFNIDFYMRAFKEEGVLELWAKPKERSTYTRLITYPFYQGMSTLGPKRREGDMQVPEGFYYIDYFNPESSYKISLRINYPNSADVIRNAEEAKIGGSICIHGHTISVGCLAITDLRIPNVYILAVEAKDKGQVQIPIHIFPARLEADKLATLASEWSHQTNVIHLWESMKPAYDYFEKTRTLAQIETTSNGFYAIQEQP</sequence>
<comment type="similarity">
    <text evidence="2">Belongs to the YkuD family.</text>
</comment>
<feature type="active site" description="Proton donor/acceptor" evidence="7">
    <location>
        <position position="244"/>
    </location>
</feature>
<dbReference type="GO" id="GO:0071555">
    <property type="term" value="P:cell wall organization"/>
    <property type="evidence" value="ECO:0007669"/>
    <property type="project" value="UniProtKB-UniRule"/>
</dbReference>
<evidence type="ECO:0000256" key="3">
    <source>
        <dbReference type="ARBA" id="ARBA00022679"/>
    </source>
</evidence>
<name>A0A915YHU8_9BACT</name>
<evidence type="ECO:0000259" key="8">
    <source>
        <dbReference type="PROSITE" id="PS52029"/>
    </source>
</evidence>
<dbReference type="PANTHER" id="PTHR36699">
    <property type="entry name" value="LD-TRANSPEPTIDASE"/>
    <property type="match status" value="1"/>
</dbReference>
<dbReference type="GO" id="GO:0016740">
    <property type="term" value="F:transferase activity"/>
    <property type="evidence" value="ECO:0007669"/>
    <property type="project" value="UniProtKB-KW"/>
</dbReference>
<keyword evidence="6 7" id="KW-0961">Cell wall biogenesis/degradation</keyword>
<evidence type="ECO:0000313" key="9">
    <source>
        <dbReference type="EMBL" id="BDS13282.1"/>
    </source>
</evidence>
<dbReference type="PANTHER" id="PTHR36699:SF1">
    <property type="entry name" value="L,D-TRANSPEPTIDASE YAFK-RELATED"/>
    <property type="match status" value="1"/>
</dbReference>
<dbReference type="GO" id="GO:0004180">
    <property type="term" value="F:carboxypeptidase activity"/>
    <property type="evidence" value="ECO:0007669"/>
    <property type="project" value="UniProtKB-ARBA"/>
</dbReference>
<comment type="pathway">
    <text evidence="1 7">Cell wall biogenesis; peptidoglycan biosynthesis.</text>
</comment>
<feature type="active site" description="Nucleophile" evidence="7">
    <location>
        <position position="252"/>
    </location>
</feature>
<accession>A0A915YHU8</accession>
<evidence type="ECO:0000256" key="7">
    <source>
        <dbReference type="PROSITE-ProRule" id="PRU01373"/>
    </source>
</evidence>
<dbReference type="InterPro" id="IPR038063">
    <property type="entry name" value="Transpep_catalytic_dom"/>
</dbReference>
<keyword evidence="3" id="KW-0808">Transferase</keyword>
<keyword evidence="10" id="KW-1185">Reference proteome</keyword>
<dbReference type="RefSeq" id="WP_264788569.1">
    <property type="nucleotide sequence ID" value="NZ_AP026867.1"/>
</dbReference>
<evidence type="ECO:0000256" key="5">
    <source>
        <dbReference type="ARBA" id="ARBA00022984"/>
    </source>
</evidence>
<organism evidence="9 10">
    <name type="scientific">Aureispira anguillae</name>
    <dbReference type="NCBI Taxonomy" id="2864201"/>
    <lineage>
        <taxon>Bacteria</taxon>
        <taxon>Pseudomonadati</taxon>
        <taxon>Bacteroidota</taxon>
        <taxon>Saprospiria</taxon>
        <taxon>Saprospirales</taxon>
        <taxon>Saprospiraceae</taxon>
        <taxon>Aureispira</taxon>
    </lineage>
</organism>
<dbReference type="KEGG" id="aup:AsAng_0040120"/>
<dbReference type="Proteomes" id="UP001060919">
    <property type="component" value="Chromosome"/>
</dbReference>
<evidence type="ECO:0000256" key="6">
    <source>
        <dbReference type="ARBA" id="ARBA00023316"/>
    </source>
</evidence>
<reference evidence="9" key="1">
    <citation type="submission" date="2022-09" db="EMBL/GenBank/DDBJ databases">
        <title>Aureispira anguillicida sp. nov., isolated from Leptocephalus of Japanese eel Anguilla japonica.</title>
        <authorList>
            <person name="Yuasa K."/>
            <person name="Mekata T."/>
            <person name="Ikunari K."/>
        </authorList>
    </citation>
    <scope>NUCLEOTIDE SEQUENCE</scope>
    <source>
        <strain evidence="9">EL160426</strain>
    </source>
</reference>
<dbReference type="AlphaFoldDB" id="A0A915YHU8"/>
<evidence type="ECO:0000313" key="10">
    <source>
        <dbReference type="Proteomes" id="UP001060919"/>
    </source>
</evidence>
<evidence type="ECO:0000256" key="4">
    <source>
        <dbReference type="ARBA" id="ARBA00022960"/>
    </source>
</evidence>
<dbReference type="GO" id="GO:0008360">
    <property type="term" value="P:regulation of cell shape"/>
    <property type="evidence" value="ECO:0007669"/>
    <property type="project" value="UniProtKB-UniRule"/>
</dbReference>
<gene>
    <name evidence="9" type="ORF">AsAng_0040120</name>
</gene>